<name>A0A8B7CAS9_PHODC</name>
<dbReference type="EC" id="1.-.-.-" evidence="6"/>
<dbReference type="PANTHER" id="PTHR43539">
    <property type="entry name" value="FLAVIN-BINDING MONOOXYGENASE-LIKE PROTEIN (AFU_ORTHOLOGUE AFUA_4G09220)"/>
    <property type="match status" value="1"/>
</dbReference>
<dbReference type="PRINTS" id="PR00411">
    <property type="entry name" value="PNDRDTASEI"/>
</dbReference>
<feature type="transmembrane region" description="Helical" evidence="7">
    <location>
        <begin position="6"/>
        <end position="31"/>
    </location>
</feature>
<keyword evidence="7" id="KW-0472">Membrane</keyword>
<dbReference type="AlphaFoldDB" id="A0A8B7CAS9"/>
<evidence type="ECO:0000256" key="6">
    <source>
        <dbReference type="RuleBase" id="RU361177"/>
    </source>
</evidence>
<dbReference type="InterPro" id="IPR050982">
    <property type="entry name" value="Auxin_biosynth/cation_transpt"/>
</dbReference>
<evidence type="ECO:0000256" key="7">
    <source>
        <dbReference type="SAM" id="Phobius"/>
    </source>
</evidence>
<dbReference type="InterPro" id="IPR020946">
    <property type="entry name" value="Flavin_mOase-like"/>
</dbReference>
<evidence type="ECO:0000313" key="9">
    <source>
        <dbReference type="RefSeq" id="XP_008795319.2"/>
    </source>
</evidence>
<comment type="similarity">
    <text evidence="1 6">Belongs to the FMO family.</text>
</comment>
<protein>
    <recommendedName>
        <fullName evidence="6">Flavin-containing monooxygenase</fullName>
        <ecNumber evidence="6">1.-.-.-</ecNumber>
    </recommendedName>
</protein>
<sequence>MEDLVLIIGCGPSGLAMATCLAVLSIPFIILEKEDCIASLWKKRTYDCVKLHLAKQFCALPHMPFSSTTPTFIPKAKFIQYLDEYAERFNINPMYNMNVESATYNRGTKNWIVTACNTISGEVKRYAGKFLIVATGENSKSFIPNFPGLNSFTGVVIHSSYYKSGAPYAGQNVLVVGSGNSGMEIAYDLAKFGAKTWICVRSAFHVVTKEMIYLGMKLLKYLPVFLVDALVVLLANFRFGDLSKYGIVRPKKGPFLLKATSRRSPVIDVGTVDKIKAGEIQVLPAMTSINGNEIVFSDGKSHYFDAIVFATGYKSSANCWLQDDLLNEQGFPKQKFPHHWKGKNGVYFAGLSGMGLAGVSRDAQNIANDIHMILKANGAM</sequence>
<dbReference type="OrthoDB" id="752677at2759"/>
<reference evidence="9" key="2">
    <citation type="submission" date="2025-08" db="UniProtKB">
        <authorList>
            <consortium name="RefSeq"/>
        </authorList>
    </citation>
    <scope>IDENTIFICATION</scope>
    <source>
        <tissue evidence="9">Young leaves</tissue>
    </source>
</reference>
<organism evidence="8 9">
    <name type="scientific">Phoenix dactylifera</name>
    <name type="common">Date palm</name>
    <dbReference type="NCBI Taxonomy" id="42345"/>
    <lineage>
        <taxon>Eukaryota</taxon>
        <taxon>Viridiplantae</taxon>
        <taxon>Streptophyta</taxon>
        <taxon>Embryophyta</taxon>
        <taxon>Tracheophyta</taxon>
        <taxon>Spermatophyta</taxon>
        <taxon>Magnoliopsida</taxon>
        <taxon>Liliopsida</taxon>
        <taxon>Arecaceae</taxon>
        <taxon>Coryphoideae</taxon>
        <taxon>Phoeniceae</taxon>
        <taxon>Phoenix</taxon>
    </lineage>
</organism>
<dbReference type="InterPro" id="IPR036188">
    <property type="entry name" value="FAD/NAD-bd_sf"/>
</dbReference>
<keyword evidence="4 6" id="KW-0560">Oxidoreductase</keyword>
<dbReference type="GO" id="GO:0103075">
    <property type="term" value="F:indole-3-pyruvate monooxygenase activity"/>
    <property type="evidence" value="ECO:0007669"/>
    <property type="project" value="UniProtKB-EC"/>
</dbReference>
<dbReference type="Pfam" id="PF00743">
    <property type="entry name" value="FMO-like"/>
    <property type="match status" value="1"/>
</dbReference>
<keyword evidence="2 6" id="KW-0285">Flavoprotein</keyword>
<accession>A0A8B7CAS9</accession>
<dbReference type="GO" id="GO:0050661">
    <property type="term" value="F:NADP binding"/>
    <property type="evidence" value="ECO:0007669"/>
    <property type="project" value="InterPro"/>
</dbReference>
<dbReference type="PANTHER" id="PTHR43539:SF9">
    <property type="entry name" value="INDOLE-3-PYRUVATE MONOOXYGENASE YUCCA11-RELATED"/>
    <property type="match status" value="1"/>
</dbReference>
<dbReference type="Proteomes" id="UP000228380">
    <property type="component" value="Chromosome 10"/>
</dbReference>
<dbReference type="PIRSF" id="PIRSF000332">
    <property type="entry name" value="FMO"/>
    <property type="match status" value="1"/>
</dbReference>
<gene>
    <name evidence="9" type="primary">LOC103711094</name>
</gene>
<keyword evidence="7" id="KW-0812">Transmembrane</keyword>
<evidence type="ECO:0000256" key="4">
    <source>
        <dbReference type="ARBA" id="ARBA00023002"/>
    </source>
</evidence>
<evidence type="ECO:0000256" key="3">
    <source>
        <dbReference type="ARBA" id="ARBA00022827"/>
    </source>
</evidence>
<proteinExistence type="inferred from homology"/>
<keyword evidence="8" id="KW-1185">Reference proteome</keyword>
<dbReference type="KEGG" id="pda:103711094"/>
<evidence type="ECO:0000256" key="1">
    <source>
        <dbReference type="ARBA" id="ARBA00009183"/>
    </source>
</evidence>
<evidence type="ECO:0000313" key="8">
    <source>
        <dbReference type="Proteomes" id="UP000228380"/>
    </source>
</evidence>
<dbReference type="PRINTS" id="PR00368">
    <property type="entry name" value="FADPNR"/>
</dbReference>
<reference evidence="8" key="1">
    <citation type="journal article" date="2019" name="Nat. Commun.">
        <title>Genome-wide association mapping of date palm fruit traits.</title>
        <authorList>
            <person name="Hazzouri K.M."/>
            <person name="Gros-Balthazard M."/>
            <person name="Flowers J.M."/>
            <person name="Copetti D."/>
            <person name="Lemansour A."/>
            <person name="Lebrun M."/>
            <person name="Masmoudi K."/>
            <person name="Ferrand S."/>
            <person name="Dhar M.I."/>
            <person name="Fresquez Z.A."/>
            <person name="Rosas U."/>
            <person name="Zhang J."/>
            <person name="Talag J."/>
            <person name="Lee S."/>
            <person name="Kudrna D."/>
            <person name="Powell R.F."/>
            <person name="Leitch I.J."/>
            <person name="Krueger R.R."/>
            <person name="Wing R.A."/>
            <person name="Amiri K.M.A."/>
            <person name="Purugganan M.D."/>
        </authorList>
    </citation>
    <scope>NUCLEOTIDE SEQUENCE [LARGE SCALE GENOMIC DNA]</scope>
    <source>
        <strain evidence="8">cv. Khalas</strain>
    </source>
</reference>
<evidence type="ECO:0000256" key="2">
    <source>
        <dbReference type="ARBA" id="ARBA00022630"/>
    </source>
</evidence>
<dbReference type="Gene3D" id="3.50.50.60">
    <property type="entry name" value="FAD/NAD(P)-binding domain"/>
    <property type="match status" value="1"/>
</dbReference>
<dbReference type="SUPFAM" id="SSF51905">
    <property type="entry name" value="FAD/NAD(P)-binding domain"/>
    <property type="match status" value="2"/>
</dbReference>
<dbReference type="RefSeq" id="XP_008795319.2">
    <property type="nucleotide sequence ID" value="XM_008797097.2"/>
</dbReference>
<comment type="cofactor">
    <cofactor evidence="6">
        <name>FAD</name>
        <dbReference type="ChEBI" id="CHEBI:57692"/>
    </cofactor>
</comment>
<dbReference type="InterPro" id="IPR000960">
    <property type="entry name" value="Flavin_mOase"/>
</dbReference>
<keyword evidence="3 6" id="KW-0274">FAD</keyword>
<comment type="catalytic activity">
    <reaction evidence="5">
        <text>indole-3-pyruvate + NADPH + O2 + H(+) = (indol-3-yl)acetate + CO2 + NADP(+) + H2O</text>
        <dbReference type="Rhea" id="RHEA:34331"/>
        <dbReference type="ChEBI" id="CHEBI:15377"/>
        <dbReference type="ChEBI" id="CHEBI:15378"/>
        <dbReference type="ChEBI" id="CHEBI:15379"/>
        <dbReference type="ChEBI" id="CHEBI:16526"/>
        <dbReference type="ChEBI" id="CHEBI:17640"/>
        <dbReference type="ChEBI" id="CHEBI:30854"/>
        <dbReference type="ChEBI" id="CHEBI:57783"/>
        <dbReference type="ChEBI" id="CHEBI:58349"/>
        <dbReference type="EC" id="1.14.13.168"/>
    </reaction>
</comment>
<dbReference type="GO" id="GO:0050660">
    <property type="term" value="F:flavin adenine dinucleotide binding"/>
    <property type="evidence" value="ECO:0007669"/>
    <property type="project" value="InterPro"/>
</dbReference>
<keyword evidence="7" id="KW-1133">Transmembrane helix</keyword>
<dbReference type="GeneID" id="103711094"/>
<keyword evidence="6 9" id="KW-0503">Monooxygenase</keyword>
<evidence type="ECO:0000256" key="5">
    <source>
        <dbReference type="ARBA" id="ARBA00047707"/>
    </source>
</evidence>
<dbReference type="GO" id="GO:0004499">
    <property type="term" value="F:N,N-dimethylaniline monooxygenase activity"/>
    <property type="evidence" value="ECO:0007669"/>
    <property type="project" value="InterPro"/>
</dbReference>
<feature type="transmembrane region" description="Helical" evidence="7">
    <location>
        <begin position="218"/>
        <end position="239"/>
    </location>
</feature>